<comment type="caution">
    <text evidence="1">The sequence shown here is derived from an EMBL/GenBank/DDBJ whole genome shotgun (WGS) entry which is preliminary data.</text>
</comment>
<reference evidence="1" key="1">
    <citation type="submission" date="2023-10" db="EMBL/GenBank/DDBJ databases">
        <title>Genome assembly of Pristionchus species.</title>
        <authorList>
            <person name="Yoshida K."/>
            <person name="Sommer R.J."/>
        </authorList>
    </citation>
    <scope>NUCLEOTIDE SEQUENCE</scope>
    <source>
        <strain evidence="1">RS0144</strain>
    </source>
</reference>
<accession>A0AAV5S9Q7</accession>
<feature type="non-terminal residue" evidence="1">
    <location>
        <position position="1"/>
    </location>
</feature>
<protein>
    <submittedName>
        <fullName evidence="1">Uncharacterized protein</fullName>
    </submittedName>
</protein>
<name>A0AAV5S9Q7_9BILA</name>
<dbReference type="EMBL" id="BTSX01000001">
    <property type="protein sequence ID" value="GMS79339.1"/>
    <property type="molecule type" value="Genomic_DNA"/>
</dbReference>
<gene>
    <name evidence="1" type="ORF">PENTCL1PPCAC_1514</name>
</gene>
<keyword evidence="2" id="KW-1185">Reference proteome</keyword>
<evidence type="ECO:0000313" key="2">
    <source>
        <dbReference type="Proteomes" id="UP001432027"/>
    </source>
</evidence>
<dbReference type="Proteomes" id="UP001432027">
    <property type="component" value="Unassembled WGS sequence"/>
</dbReference>
<dbReference type="AlphaFoldDB" id="A0AAV5S9Q7"/>
<proteinExistence type="predicted"/>
<organism evidence="1 2">
    <name type="scientific">Pristionchus entomophagus</name>
    <dbReference type="NCBI Taxonomy" id="358040"/>
    <lineage>
        <taxon>Eukaryota</taxon>
        <taxon>Metazoa</taxon>
        <taxon>Ecdysozoa</taxon>
        <taxon>Nematoda</taxon>
        <taxon>Chromadorea</taxon>
        <taxon>Rhabditida</taxon>
        <taxon>Rhabditina</taxon>
        <taxon>Diplogasteromorpha</taxon>
        <taxon>Diplogasteroidea</taxon>
        <taxon>Neodiplogasteridae</taxon>
        <taxon>Pristionchus</taxon>
    </lineage>
</organism>
<sequence length="90" mass="10330">VKLCFRKIEFSRVLYFIQNVNANTVSCFLSGYRKESIEFLKKLADNLEEIEILSYEGNPEIAPVVRDLLCRKCCKLTFDGNPYVVLSNCG</sequence>
<evidence type="ECO:0000313" key="1">
    <source>
        <dbReference type="EMBL" id="GMS79339.1"/>
    </source>
</evidence>